<dbReference type="EMBL" id="CP004357">
    <property type="protein sequence ID" value="AGJ90707.1"/>
    <property type="molecule type" value="Genomic_DNA"/>
</dbReference>
<feature type="transmembrane region" description="Helical" evidence="1">
    <location>
        <begin position="61"/>
        <end position="82"/>
    </location>
</feature>
<dbReference type="KEGG" id="mput:MPUT9231_2830"/>
<dbReference type="OrthoDB" id="395395at2"/>
<dbReference type="Pfam" id="PF03382">
    <property type="entry name" value="DUF285"/>
    <property type="match status" value="1"/>
</dbReference>
<dbReference type="AlphaFoldDB" id="M9WC20"/>
<dbReference type="NCBIfam" id="TIGR02167">
    <property type="entry name" value="Liste_lipo_26"/>
    <property type="match status" value="2"/>
</dbReference>
<name>M9WC20_9MOLU</name>
<dbReference type="Proteomes" id="UP000012984">
    <property type="component" value="Chromosome"/>
</dbReference>
<evidence type="ECO:0000313" key="2">
    <source>
        <dbReference type="EMBL" id="AGJ90707.1"/>
    </source>
</evidence>
<evidence type="ECO:0008006" key="4">
    <source>
        <dbReference type="Google" id="ProtNLM"/>
    </source>
</evidence>
<dbReference type="PATRIC" id="fig|1292033.3.peg.275"/>
<organism evidence="2 3">
    <name type="scientific">Mycoplasma putrefaciens Mput9231</name>
    <dbReference type="NCBI Taxonomy" id="1292033"/>
    <lineage>
        <taxon>Bacteria</taxon>
        <taxon>Bacillati</taxon>
        <taxon>Mycoplasmatota</taxon>
        <taxon>Mollicutes</taxon>
        <taxon>Mycoplasmataceae</taxon>
        <taxon>Mycoplasma</taxon>
    </lineage>
</organism>
<sequence>MYVKKSNHKKPKTFTQMLTLALFIQFWIFVLAKLVICLIAQKINFDFNFMREFDLSNISTIDRLCNFLIVIIIPLQILILVIKRLIESIFHQRNKIYQQEAIYNVDFTECLEIGYFTNDDGEVQIKPFLETTSKVPRVLPHFITNLSNAFQLNQNKKIEGIEDWNTSNVTNMCFMFAGAKKFSQNLSKWNVKKVIDFTDFAENLPNHYRPKFRQKK</sequence>
<keyword evidence="1" id="KW-0812">Transmembrane</keyword>
<evidence type="ECO:0000313" key="3">
    <source>
        <dbReference type="Proteomes" id="UP000012984"/>
    </source>
</evidence>
<reference evidence="2 3" key="1">
    <citation type="journal article" date="2013" name="Genome Announc.">
        <title>Complete Genome Sequence of Mycoplasma putrefaciens Strain 9231, One of the Agents of Contagious Agalactia in Goats.</title>
        <authorList>
            <person name="Dupuy V."/>
            <person name="Sirand-Pugnet P."/>
            <person name="Baranowski E."/>
            <person name="Barre A."/>
            <person name="Breton M."/>
            <person name="Couture C."/>
            <person name="Dordet-Frisoni E."/>
            <person name="Gaurivaud P."/>
            <person name="Jacob D."/>
            <person name="Lemaitre C."/>
            <person name="Manso-Silvan L."/>
            <person name="Nikolski M."/>
            <person name="Nouvel L.X."/>
            <person name="Poumarat F."/>
            <person name="Tardy F."/>
            <person name="Thebault P."/>
            <person name="Theil S."/>
            <person name="Citti C."/>
            <person name="Blanchard A."/>
            <person name="Thiaucourt F."/>
        </authorList>
    </citation>
    <scope>NUCLEOTIDE SEQUENCE [LARGE SCALE GENOMIC DNA]</scope>
    <source>
        <strain evidence="2">Mput9231</strain>
    </source>
</reference>
<accession>M9WC20</accession>
<keyword evidence="1" id="KW-0472">Membrane</keyword>
<keyword evidence="3" id="KW-1185">Reference proteome</keyword>
<evidence type="ECO:0000256" key="1">
    <source>
        <dbReference type="SAM" id="Phobius"/>
    </source>
</evidence>
<protein>
    <recommendedName>
        <fullName evidence="4">Transmembrane protein</fullName>
    </recommendedName>
</protein>
<proteinExistence type="predicted"/>
<keyword evidence="1" id="KW-1133">Transmembrane helix</keyword>
<gene>
    <name evidence="2" type="ORF">MPUT9231_2830</name>
</gene>
<feature type="transmembrane region" description="Helical" evidence="1">
    <location>
        <begin position="20"/>
        <end position="41"/>
    </location>
</feature>
<dbReference type="InterPro" id="IPR011889">
    <property type="entry name" value="Liste_lipo_26"/>
</dbReference>
<dbReference type="HOGENOM" id="CLU_1276473_0_0_14"/>
<dbReference type="RefSeq" id="WP_015587325.1">
    <property type="nucleotide sequence ID" value="NC_021083.1"/>
</dbReference>
<dbReference type="InterPro" id="IPR005046">
    <property type="entry name" value="DUF285"/>
</dbReference>